<dbReference type="EMBL" id="BLLF01000438">
    <property type="protein sequence ID" value="GFH11809.1"/>
    <property type="molecule type" value="Genomic_DNA"/>
</dbReference>
<protein>
    <submittedName>
        <fullName evidence="2">Uncharacterized protein</fullName>
    </submittedName>
</protein>
<proteinExistence type="predicted"/>
<evidence type="ECO:0000313" key="2">
    <source>
        <dbReference type="EMBL" id="GFH11809.1"/>
    </source>
</evidence>
<sequence>MKNTPAWKPGCIKGGATAWEGAWPALTLSYYDGPVAGTTQADLAAEDTPAATSTAITGPPPPSTLAPTPPAAGLLPAPAPATPPPGGWPVLYLNVALFGILEPSCTPAAYQLLQAESPEACHLLLLNDGQEGDKQFGQQMTQPLPCSNCRGYNCAADGQKCRNV</sequence>
<dbReference type="Proteomes" id="UP000485058">
    <property type="component" value="Unassembled WGS sequence"/>
</dbReference>
<organism evidence="2 3">
    <name type="scientific">Haematococcus lacustris</name>
    <name type="common">Green alga</name>
    <name type="synonym">Haematococcus pluvialis</name>
    <dbReference type="NCBI Taxonomy" id="44745"/>
    <lineage>
        <taxon>Eukaryota</taxon>
        <taxon>Viridiplantae</taxon>
        <taxon>Chlorophyta</taxon>
        <taxon>core chlorophytes</taxon>
        <taxon>Chlorophyceae</taxon>
        <taxon>CS clade</taxon>
        <taxon>Chlamydomonadales</taxon>
        <taxon>Haematococcaceae</taxon>
        <taxon>Haematococcus</taxon>
    </lineage>
</organism>
<dbReference type="AlphaFoldDB" id="A0A699YYX3"/>
<comment type="caution">
    <text evidence="2">The sequence shown here is derived from an EMBL/GenBank/DDBJ whole genome shotgun (WGS) entry which is preliminary data.</text>
</comment>
<feature type="compositionally biased region" description="Pro residues" evidence="1">
    <location>
        <begin position="58"/>
        <end position="70"/>
    </location>
</feature>
<evidence type="ECO:0000256" key="1">
    <source>
        <dbReference type="SAM" id="MobiDB-lite"/>
    </source>
</evidence>
<accession>A0A699YYX3</accession>
<feature type="region of interest" description="Disordered" evidence="1">
    <location>
        <begin position="45"/>
        <end position="71"/>
    </location>
</feature>
<gene>
    <name evidence="2" type="ORF">HaLaN_07370</name>
</gene>
<evidence type="ECO:0000313" key="3">
    <source>
        <dbReference type="Proteomes" id="UP000485058"/>
    </source>
</evidence>
<name>A0A699YYX3_HAELA</name>
<keyword evidence="3" id="KW-1185">Reference proteome</keyword>
<reference evidence="2 3" key="1">
    <citation type="submission" date="2020-02" db="EMBL/GenBank/DDBJ databases">
        <title>Draft genome sequence of Haematococcus lacustris strain NIES-144.</title>
        <authorList>
            <person name="Morimoto D."/>
            <person name="Nakagawa S."/>
            <person name="Yoshida T."/>
            <person name="Sawayama S."/>
        </authorList>
    </citation>
    <scope>NUCLEOTIDE SEQUENCE [LARGE SCALE GENOMIC DNA]</scope>
    <source>
        <strain evidence="2 3">NIES-144</strain>
    </source>
</reference>